<dbReference type="AlphaFoldDB" id="A0A370L4Z4"/>
<dbReference type="SUPFAM" id="SSF53335">
    <property type="entry name" value="S-adenosyl-L-methionine-dependent methyltransferases"/>
    <property type="match status" value="1"/>
</dbReference>
<dbReference type="Gene3D" id="3.40.50.150">
    <property type="entry name" value="Vaccinia Virus protein VP39"/>
    <property type="match status" value="1"/>
</dbReference>
<protein>
    <submittedName>
        <fullName evidence="1">FkbM family methyltransferase</fullName>
    </submittedName>
</protein>
<sequence>MLMAQLSVLDRVGCKLKGTFREMRGAQIVSNDGIRLIVDRDQLKDDAIIRALLFDRHERTEAALVKYCLRPGDRVLELGSGVGFITMLCARICGAANVVTLEGNPTMHALLVRNLAMNRYAVDARQSVVSLDGGPVTFHLSESLVSSSMLDRGDAAAETVPSTSFRDLLAEIEPTVVIMDIEGSEIDLLGTCPMPSVRAIGVETHPQIVGEDAIAAMDRRLAALGFQVDERFPTASKRCLYVREPRKN</sequence>
<organism evidence="1 2">
    <name type="scientific">Bosea caraganae</name>
    <dbReference type="NCBI Taxonomy" id="2763117"/>
    <lineage>
        <taxon>Bacteria</taxon>
        <taxon>Pseudomonadati</taxon>
        <taxon>Pseudomonadota</taxon>
        <taxon>Alphaproteobacteria</taxon>
        <taxon>Hyphomicrobiales</taxon>
        <taxon>Boseaceae</taxon>
        <taxon>Bosea</taxon>
    </lineage>
</organism>
<dbReference type="InterPro" id="IPR052514">
    <property type="entry name" value="SAM-dependent_MTase"/>
</dbReference>
<comment type="caution">
    <text evidence="1">The sequence shown here is derived from an EMBL/GenBank/DDBJ whole genome shotgun (WGS) entry which is preliminary data.</text>
</comment>
<dbReference type="PANTHER" id="PTHR34203:SF15">
    <property type="entry name" value="SLL1173 PROTEIN"/>
    <property type="match status" value="1"/>
</dbReference>
<evidence type="ECO:0000313" key="2">
    <source>
        <dbReference type="Proteomes" id="UP000255207"/>
    </source>
</evidence>
<reference evidence="2" key="1">
    <citation type="submission" date="2018-07" db="EMBL/GenBank/DDBJ databases">
        <authorList>
            <person name="Safronova V.I."/>
            <person name="Chirak E.R."/>
            <person name="Sazanova A.L."/>
        </authorList>
    </citation>
    <scope>NUCLEOTIDE SEQUENCE [LARGE SCALE GENOMIC DNA]</scope>
    <source>
        <strain evidence="2">RCAM04685</strain>
    </source>
</reference>
<dbReference type="NCBIfam" id="TIGR01444">
    <property type="entry name" value="fkbM_fam"/>
    <property type="match status" value="1"/>
</dbReference>
<dbReference type="GO" id="GO:0008168">
    <property type="term" value="F:methyltransferase activity"/>
    <property type="evidence" value="ECO:0007669"/>
    <property type="project" value="UniProtKB-KW"/>
</dbReference>
<dbReference type="Pfam" id="PF01135">
    <property type="entry name" value="PCMT"/>
    <property type="match status" value="1"/>
</dbReference>
<dbReference type="EMBL" id="QQTP01000007">
    <property type="protein sequence ID" value="RDJ24091.1"/>
    <property type="molecule type" value="Genomic_DNA"/>
</dbReference>
<dbReference type="InterPro" id="IPR029063">
    <property type="entry name" value="SAM-dependent_MTases_sf"/>
</dbReference>
<dbReference type="GO" id="GO:0032259">
    <property type="term" value="P:methylation"/>
    <property type="evidence" value="ECO:0007669"/>
    <property type="project" value="UniProtKB-KW"/>
</dbReference>
<accession>A0A370L4Z4</accession>
<dbReference type="OrthoDB" id="9770485at2"/>
<evidence type="ECO:0000313" key="1">
    <source>
        <dbReference type="EMBL" id="RDJ24091.1"/>
    </source>
</evidence>
<proteinExistence type="predicted"/>
<keyword evidence="2" id="KW-1185">Reference proteome</keyword>
<keyword evidence="1" id="KW-0808">Transferase</keyword>
<name>A0A370L4Z4_9HYPH</name>
<keyword evidence="1" id="KW-0489">Methyltransferase</keyword>
<dbReference type="PANTHER" id="PTHR34203">
    <property type="entry name" value="METHYLTRANSFERASE, FKBM FAMILY PROTEIN"/>
    <property type="match status" value="1"/>
</dbReference>
<dbReference type="Proteomes" id="UP000255207">
    <property type="component" value="Unassembled WGS sequence"/>
</dbReference>
<gene>
    <name evidence="1" type="ORF">DWE98_14315</name>
</gene>
<dbReference type="InterPro" id="IPR006342">
    <property type="entry name" value="FkbM_mtfrase"/>
</dbReference>